<sequence>MSASADTVRHCRGSPLRASHASPSDGVTFPMPDARTDTTEARPLEASQAAAAGSGRHRGPASPEDNSAPAHGKHRRTPEGH</sequence>
<evidence type="ECO:0000313" key="2">
    <source>
        <dbReference type="EMBL" id="GGX72180.1"/>
    </source>
</evidence>
<feature type="compositionally biased region" description="Basic residues" evidence="1">
    <location>
        <begin position="71"/>
        <end position="81"/>
    </location>
</feature>
<feature type="compositionally biased region" description="Basic and acidic residues" evidence="1">
    <location>
        <begin position="34"/>
        <end position="43"/>
    </location>
</feature>
<evidence type="ECO:0000256" key="1">
    <source>
        <dbReference type="SAM" id="MobiDB-lite"/>
    </source>
</evidence>
<comment type="caution">
    <text evidence="2">The sequence shown here is derived from an EMBL/GenBank/DDBJ whole genome shotgun (WGS) entry which is preliminary data.</text>
</comment>
<reference evidence="3" key="1">
    <citation type="journal article" date="2019" name="Int. J. Syst. Evol. Microbiol.">
        <title>The Global Catalogue of Microorganisms (GCM) 10K type strain sequencing project: providing services to taxonomists for standard genome sequencing and annotation.</title>
        <authorList>
            <consortium name="The Broad Institute Genomics Platform"/>
            <consortium name="The Broad Institute Genome Sequencing Center for Infectious Disease"/>
            <person name="Wu L."/>
            <person name="Ma J."/>
        </authorList>
    </citation>
    <scope>NUCLEOTIDE SEQUENCE [LARGE SCALE GENOMIC DNA]</scope>
    <source>
        <strain evidence="3">JCM 4586</strain>
    </source>
</reference>
<protein>
    <submittedName>
        <fullName evidence="2">Uncharacterized protein</fullName>
    </submittedName>
</protein>
<keyword evidence="3" id="KW-1185">Reference proteome</keyword>
<dbReference type="Proteomes" id="UP000659223">
    <property type="component" value="Unassembled WGS sequence"/>
</dbReference>
<proteinExistence type="predicted"/>
<evidence type="ECO:0000313" key="3">
    <source>
        <dbReference type="Proteomes" id="UP000659223"/>
    </source>
</evidence>
<feature type="region of interest" description="Disordered" evidence="1">
    <location>
        <begin position="1"/>
        <end position="81"/>
    </location>
</feature>
<dbReference type="EMBL" id="BMUT01000002">
    <property type="protein sequence ID" value="GGX72180.1"/>
    <property type="molecule type" value="Genomic_DNA"/>
</dbReference>
<organism evidence="2 3">
    <name type="scientific">Streptomyces hiroshimensis</name>
    <dbReference type="NCBI Taxonomy" id="66424"/>
    <lineage>
        <taxon>Bacteria</taxon>
        <taxon>Bacillati</taxon>
        <taxon>Actinomycetota</taxon>
        <taxon>Actinomycetes</taxon>
        <taxon>Kitasatosporales</taxon>
        <taxon>Streptomycetaceae</taxon>
        <taxon>Streptomyces</taxon>
    </lineage>
</organism>
<gene>
    <name evidence="2" type="ORF">GCM10010324_16800</name>
</gene>
<accession>A0ABQ2Y9F9</accession>
<name>A0ABQ2Y9F9_9ACTN</name>